<dbReference type="InParanoid" id="A0A6P9EKT3"/>
<evidence type="ECO:0000256" key="4">
    <source>
        <dbReference type="ARBA" id="ARBA00022722"/>
    </source>
</evidence>
<dbReference type="OrthoDB" id="1635626at2759"/>
<dbReference type="AlphaFoldDB" id="A0A6P9EKT3"/>
<dbReference type="InterPro" id="IPR045249">
    <property type="entry name" value="HARBI1-like"/>
</dbReference>
<dbReference type="RefSeq" id="XP_035544623.1">
    <property type="nucleotide sequence ID" value="XM_035688730.1"/>
</dbReference>
<evidence type="ECO:0000256" key="1">
    <source>
        <dbReference type="ARBA" id="ARBA00001968"/>
    </source>
</evidence>
<comment type="cofactor">
    <cofactor evidence="1">
        <name>a divalent metal cation</name>
        <dbReference type="ChEBI" id="CHEBI:60240"/>
    </cofactor>
</comment>
<accession>A0A6P9EKT3</accession>
<keyword evidence="4" id="KW-0540">Nuclease</keyword>
<feature type="domain" description="DUF8040" evidence="10">
    <location>
        <begin position="94"/>
        <end position="186"/>
    </location>
</feature>
<dbReference type="GO" id="GO:0046872">
    <property type="term" value="F:metal ion binding"/>
    <property type="evidence" value="ECO:0007669"/>
    <property type="project" value="UniProtKB-KW"/>
</dbReference>
<dbReference type="Proteomes" id="UP000235220">
    <property type="component" value="Chromosome 3"/>
</dbReference>
<comment type="similarity">
    <text evidence="3">Belongs to the HARBI1 family.</text>
</comment>
<dbReference type="Pfam" id="PF13359">
    <property type="entry name" value="DDE_Tnp_4"/>
    <property type="match status" value="1"/>
</dbReference>
<dbReference type="KEGG" id="jre:118348006"/>
<proteinExistence type="inferred from homology"/>
<feature type="domain" description="DDE Tnp4" evidence="9">
    <location>
        <begin position="222"/>
        <end position="384"/>
    </location>
</feature>
<keyword evidence="11" id="KW-1185">Reference proteome</keyword>
<dbReference type="Pfam" id="PF26138">
    <property type="entry name" value="DUF8040"/>
    <property type="match status" value="1"/>
</dbReference>
<evidence type="ECO:0000313" key="11">
    <source>
        <dbReference type="Proteomes" id="UP000235220"/>
    </source>
</evidence>
<keyword evidence="6" id="KW-0378">Hydrolase</keyword>
<name>A0A6P9EKT3_JUGRE</name>
<protein>
    <submittedName>
        <fullName evidence="12">Uncharacterized protein LOC118348006</fullName>
    </submittedName>
</protein>
<feature type="compositionally biased region" description="Low complexity" evidence="8">
    <location>
        <begin position="14"/>
        <end position="24"/>
    </location>
</feature>
<keyword evidence="7" id="KW-0539">Nucleus</keyword>
<sequence>MDVGNGSDDEPQVEANNASEAASSGNQPPSHDDYEAWRRVGASSSNQPPVWDEYLRRRMRDDSNWDNMFMLTLAAAEESALPAFKRMPEHNIGLRGRDYIIAILNGHPNNCWKLFRMEIYAFEALCNTLRANEYLTATREVSVEEALAMFAYTVAHAEVQRVTADRFQHSTETVNRHVYAVMIALCNIAPDVIAATHTTGVAPYIQGNPKHYPWFEKCIGAIDGTYIDACVPAEATNAYLSRHQQVSQNVLAACDFDMKFTFIYAGWEGTAHDARLFMDALSRPGIDFPLPPEGYYYLVDSAFPCTLGFMPPYPRVRYHRSDRHSNSSFSGYQDYFNYRHSSLRNVIERTFGVLKKRYRILKSMNPYKVTRQRYIVIACCVMHNIIRSITPNDKIWHKFKNSNLAKGQTVEDNPDHSTHMPDMSSASAQAMAATRDSIAINMWAHRTAH</sequence>
<organism evidence="11 12">
    <name type="scientific">Juglans regia</name>
    <name type="common">English walnut</name>
    <dbReference type="NCBI Taxonomy" id="51240"/>
    <lineage>
        <taxon>Eukaryota</taxon>
        <taxon>Viridiplantae</taxon>
        <taxon>Streptophyta</taxon>
        <taxon>Embryophyta</taxon>
        <taxon>Tracheophyta</taxon>
        <taxon>Spermatophyta</taxon>
        <taxon>Magnoliopsida</taxon>
        <taxon>eudicotyledons</taxon>
        <taxon>Gunneridae</taxon>
        <taxon>Pentapetalae</taxon>
        <taxon>rosids</taxon>
        <taxon>fabids</taxon>
        <taxon>Fagales</taxon>
        <taxon>Juglandaceae</taxon>
        <taxon>Juglans</taxon>
    </lineage>
</organism>
<evidence type="ECO:0000313" key="12">
    <source>
        <dbReference type="RefSeq" id="XP_035544623.1"/>
    </source>
</evidence>
<evidence type="ECO:0000256" key="8">
    <source>
        <dbReference type="SAM" id="MobiDB-lite"/>
    </source>
</evidence>
<gene>
    <name evidence="12" type="primary">LOC118348006</name>
</gene>
<evidence type="ECO:0000256" key="6">
    <source>
        <dbReference type="ARBA" id="ARBA00022801"/>
    </source>
</evidence>
<dbReference type="InterPro" id="IPR027806">
    <property type="entry name" value="HARBI1_dom"/>
</dbReference>
<evidence type="ECO:0000259" key="10">
    <source>
        <dbReference type="Pfam" id="PF26138"/>
    </source>
</evidence>
<keyword evidence="5" id="KW-0479">Metal-binding</keyword>
<dbReference type="GO" id="GO:0005634">
    <property type="term" value="C:nucleus"/>
    <property type="evidence" value="ECO:0007669"/>
    <property type="project" value="UniProtKB-SubCell"/>
</dbReference>
<dbReference type="GO" id="GO:0004518">
    <property type="term" value="F:nuclease activity"/>
    <property type="evidence" value="ECO:0007669"/>
    <property type="project" value="UniProtKB-KW"/>
</dbReference>
<evidence type="ECO:0000259" key="9">
    <source>
        <dbReference type="Pfam" id="PF13359"/>
    </source>
</evidence>
<reference evidence="12" key="1">
    <citation type="submission" date="2025-08" db="UniProtKB">
        <authorList>
            <consortium name="RefSeq"/>
        </authorList>
    </citation>
    <scope>IDENTIFICATION</scope>
    <source>
        <tissue evidence="12">Leaves</tissue>
    </source>
</reference>
<feature type="region of interest" description="Disordered" evidence="8">
    <location>
        <begin position="1"/>
        <end position="46"/>
    </location>
</feature>
<dbReference type="InterPro" id="IPR058353">
    <property type="entry name" value="DUF8040"/>
</dbReference>
<dbReference type="PANTHER" id="PTHR22930">
    <property type="match status" value="1"/>
</dbReference>
<evidence type="ECO:0000256" key="7">
    <source>
        <dbReference type="ARBA" id="ARBA00023242"/>
    </source>
</evidence>
<dbReference type="PANTHER" id="PTHR22930:SF228">
    <property type="entry name" value="PROTEIN ALP1-LIKE"/>
    <property type="match status" value="1"/>
</dbReference>
<comment type="subcellular location">
    <subcellularLocation>
        <location evidence="2">Nucleus</location>
    </subcellularLocation>
</comment>
<dbReference type="GO" id="GO:0016787">
    <property type="term" value="F:hydrolase activity"/>
    <property type="evidence" value="ECO:0007669"/>
    <property type="project" value="UniProtKB-KW"/>
</dbReference>
<evidence type="ECO:0000256" key="2">
    <source>
        <dbReference type="ARBA" id="ARBA00004123"/>
    </source>
</evidence>
<evidence type="ECO:0000256" key="5">
    <source>
        <dbReference type="ARBA" id="ARBA00022723"/>
    </source>
</evidence>
<dbReference type="GeneID" id="118348006"/>
<evidence type="ECO:0000256" key="3">
    <source>
        <dbReference type="ARBA" id="ARBA00006958"/>
    </source>
</evidence>